<dbReference type="InterPro" id="IPR035909">
    <property type="entry name" value="CheB_C"/>
</dbReference>
<dbReference type="Gene3D" id="1.10.155.10">
    <property type="entry name" value="Chemotaxis receptor methyltransferase CheR, N-terminal domain"/>
    <property type="match status" value="1"/>
</dbReference>
<feature type="non-terminal residue" evidence="10">
    <location>
        <position position="766"/>
    </location>
</feature>
<dbReference type="GO" id="GO:0006935">
    <property type="term" value="P:chemotaxis"/>
    <property type="evidence" value="ECO:0007669"/>
    <property type="project" value="UniProtKB-UniRule"/>
</dbReference>
<feature type="active site" evidence="6">
    <location>
        <position position="67"/>
    </location>
</feature>
<proteinExistence type="predicted"/>
<feature type="active site" evidence="6">
    <location>
        <position position="159"/>
    </location>
</feature>
<dbReference type="Gene3D" id="3.40.50.150">
    <property type="entry name" value="Vaccinia Virus protein VP39"/>
    <property type="match status" value="1"/>
</dbReference>
<evidence type="ECO:0000259" key="9">
    <source>
        <dbReference type="PROSITE" id="PS50123"/>
    </source>
</evidence>
<dbReference type="Pfam" id="PF01739">
    <property type="entry name" value="CheR"/>
    <property type="match status" value="1"/>
</dbReference>
<evidence type="ECO:0000256" key="3">
    <source>
        <dbReference type="ARBA" id="ARBA00022603"/>
    </source>
</evidence>
<name>A0A831LGW8_9BACT</name>
<dbReference type="EC" id="2.1.1.80" evidence="2"/>
<dbReference type="CDD" id="cd16434">
    <property type="entry name" value="CheB-CheR_fusion"/>
    <property type="match status" value="1"/>
</dbReference>
<dbReference type="InterPro" id="IPR022642">
    <property type="entry name" value="CheR_C"/>
</dbReference>
<dbReference type="Pfam" id="PF01339">
    <property type="entry name" value="CheB_methylest"/>
    <property type="match status" value="1"/>
</dbReference>
<feature type="domain" description="CheB-type methylesterase" evidence="8">
    <location>
        <begin position="31"/>
        <end position="217"/>
    </location>
</feature>
<evidence type="ECO:0000256" key="7">
    <source>
        <dbReference type="SAM" id="MobiDB-lite"/>
    </source>
</evidence>
<gene>
    <name evidence="10" type="ORF">ENN94_02625</name>
</gene>
<evidence type="ECO:0000256" key="4">
    <source>
        <dbReference type="ARBA" id="ARBA00022679"/>
    </source>
</evidence>
<dbReference type="GO" id="GO:0032259">
    <property type="term" value="P:methylation"/>
    <property type="evidence" value="ECO:0007669"/>
    <property type="project" value="UniProtKB-KW"/>
</dbReference>
<keyword evidence="6" id="KW-0378">Hydrolase</keyword>
<dbReference type="SUPFAM" id="SSF47757">
    <property type="entry name" value="Chemotaxis receptor methyltransferase CheR, N-terminal domain"/>
    <property type="match status" value="1"/>
</dbReference>
<organism evidence="10">
    <name type="scientific">Geoalkalibacter subterraneus</name>
    <dbReference type="NCBI Taxonomy" id="483547"/>
    <lineage>
        <taxon>Bacteria</taxon>
        <taxon>Pseudomonadati</taxon>
        <taxon>Thermodesulfobacteriota</taxon>
        <taxon>Desulfuromonadia</taxon>
        <taxon>Desulfuromonadales</taxon>
        <taxon>Geoalkalibacteraceae</taxon>
        <taxon>Geoalkalibacter</taxon>
    </lineage>
</organism>
<feature type="region of interest" description="Disordered" evidence="7">
    <location>
        <begin position="684"/>
        <end position="742"/>
    </location>
</feature>
<feature type="domain" description="CheR-type methyltransferase" evidence="9">
    <location>
        <begin position="235"/>
        <end position="497"/>
    </location>
</feature>
<reference evidence="10" key="1">
    <citation type="journal article" date="2020" name="mSystems">
        <title>Genome- and Community-Level Interaction Insights into Carbon Utilization and Element Cycling Functions of Hydrothermarchaeota in Hydrothermal Sediment.</title>
        <authorList>
            <person name="Zhou Z."/>
            <person name="Liu Y."/>
            <person name="Xu W."/>
            <person name="Pan J."/>
            <person name="Luo Z.H."/>
            <person name="Li M."/>
        </authorList>
    </citation>
    <scope>NUCLEOTIDE SEQUENCE [LARGE SCALE GENOMIC DNA]</scope>
    <source>
        <strain evidence="10">SpSt-1220</strain>
    </source>
</reference>
<feature type="compositionally biased region" description="Polar residues" evidence="7">
    <location>
        <begin position="724"/>
        <end position="738"/>
    </location>
</feature>
<dbReference type="InterPro" id="IPR029063">
    <property type="entry name" value="SAM-dependent_MTases_sf"/>
</dbReference>
<dbReference type="AlphaFoldDB" id="A0A831LGW8"/>
<dbReference type="SUPFAM" id="SSF52738">
    <property type="entry name" value="Methylesterase CheB, C-terminal domain"/>
    <property type="match status" value="1"/>
</dbReference>
<dbReference type="SUPFAM" id="SSF53335">
    <property type="entry name" value="S-adenosyl-L-methionine-dependent methyltransferases"/>
    <property type="match status" value="1"/>
</dbReference>
<dbReference type="InterPro" id="IPR036804">
    <property type="entry name" value="CheR_N_sf"/>
</dbReference>
<keyword evidence="6" id="KW-0145">Chemotaxis</keyword>
<keyword evidence="5" id="KW-0949">S-adenosyl-L-methionine</keyword>
<dbReference type="InterPro" id="IPR022641">
    <property type="entry name" value="CheR_N"/>
</dbReference>
<dbReference type="PRINTS" id="PR00996">
    <property type="entry name" value="CHERMTFRASE"/>
</dbReference>
<comment type="catalytic activity">
    <reaction evidence="1">
        <text>L-glutamyl-[protein] + S-adenosyl-L-methionine = [protein]-L-glutamate 5-O-methyl ester + S-adenosyl-L-homocysteine</text>
        <dbReference type="Rhea" id="RHEA:24452"/>
        <dbReference type="Rhea" id="RHEA-COMP:10208"/>
        <dbReference type="Rhea" id="RHEA-COMP:10311"/>
        <dbReference type="ChEBI" id="CHEBI:29973"/>
        <dbReference type="ChEBI" id="CHEBI:57856"/>
        <dbReference type="ChEBI" id="CHEBI:59789"/>
        <dbReference type="ChEBI" id="CHEBI:82795"/>
        <dbReference type="EC" id="2.1.1.80"/>
    </reaction>
</comment>
<feature type="compositionally biased region" description="Basic and acidic residues" evidence="7">
    <location>
        <begin position="684"/>
        <end position="699"/>
    </location>
</feature>
<evidence type="ECO:0000259" key="8">
    <source>
        <dbReference type="PROSITE" id="PS50122"/>
    </source>
</evidence>
<evidence type="ECO:0000256" key="5">
    <source>
        <dbReference type="ARBA" id="ARBA00022691"/>
    </source>
</evidence>
<sequence>MSGRSLNSNQDSNRRDKVAASQGLSQAGKLPFPIVGIGASAGGLEALEQFLRHVPQDSGLAFVIIQHLDPTHKAMLTELLQRATGMKTFQARDRMQVKPNSVYVIPPNKDMSILHGALHLFEPNAPRGLRLPIDFFLRSLAEDRQDRSIGVILSGMGSDGTLGLKAIKEKAGLVLVQEPATAKFDSMPRSAISAGLADLVAPAEELPGKILDYLRHARTLADSKPPLEEKDRSALEKVVILLRNKTGQDFSLYKKNTIRRRIERRMGIHQLGKIADYVRYLQHNPQEVELLFKELLIGVTNFFRDPAAWELLRTEALAALLEKRPEGGVLRAWSVGCSSGEEAYSLAIACQEALTEIEPRADFKLQIFATDLDQDAIDKARRGWYPANIAADVSAERLRRYFIQEGDGYRIGKKIREMVTFATQNVIMDPPFTKLDILVCRNLLIYLMPELQKKLLPLFHYSLKPEGILFLGNAEAVSAAAELFTPINLKLRLFRRRESVLPAHPVDFPASFASPRAQGAKESTKVKAASNLQSLADELLLQHFSPPAVLVNDQGDILYISGRTGKYLEPAAGKANWNIFAMARQGLNFDLGVAFHKVLRQNEAITLRGLKVDTDGGSQMLDVTLKTIEEPEALRGMVMIVFHDLAEPPSKKKPGPAGSPATDNARIAELEQEVARLREELHTTREEMQSSQEELKSTNEELQSANEELQSTNEELTTSKEEMQSLNEELQTVNAEQQSKMDELTRTEDDLRNLLNSTEIITVFLD</sequence>
<dbReference type="GO" id="GO:0008984">
    <property type="term" value="F:protein-glutamate methylesterase activity"/>
    <property type="evidence" value="ECO:0007669"/>
    <property type="project" value="InterPro"/>
</dbReference>
<dbReference type="InterPro" id="IPR050903">
    <property type="entry name" value="Bact_Chemotaxis_MeTrfase"/>
</dbReference>
<protein>
    <recommendedName>
        <fullName evidence="2">protein-glutamate O-methyltransferase</fullName>
        <ecNumber evidence="2">2.1.1.80</ecNumber>
    </recommendedName>
</protein>
<dbReference type="GO" id="GO:0005737">
    <property type="term" value="C:cytoplasm"/>
    <property type="evidence" value="ECO:0007669"/>
    <property type="project" value="InterPro"/>
</dbReference>
<dbReference type="EMBL" id="DSDO01000177">
    <property type="protein sequence ID" value="HDR46574.1"/>
    <property type="molecule type" value="Genomic_DNA"/>
</dbReference>
<dbReference type="GO" id="GO:0000156">
    <property type="term" value="F:phosphorelay response regulator activity"/>
    <property type="evidence" value="ECO:0007669"/>
    <property type="project" value="InterPro"/>
</dbReference>
<comment type="caution">
    <text evidence="10">The sequence shown here is derived from an EMBL/GenBank/DDBJ whole genome shotgun (WGS) entry which is preliminary data.</text>
</comment>
<evidence type="ECO:0000256" key="6">
    <source>
        <dbReference type="PROSITE-ProRule" id="PRU00050"/>
    </source>
</evidence>
<keyword evidence="4" id="KW-0808">Transferase</keyword>
<dbReference type="SMART" id="SM00138">
    <property type="entry name" value="MeTrc"/>
    <property type="match status" value="1"/>
</dbReference>
<dbReference type="PANTHER" id="PTHR24422">
    <property type="entry name" value="CHEMOTAXIS PROTEIN METHYLTRANSFERASE"/>
    <property type="match status" value="1"/>
</dbReference>
<evidence type="ECO:0000256" key="1">
    <source>
        <dbReference type="ARBA" id="ARBA00001541"/>
    </source>
</evidence>
<evidence type="ECO:0000313" key="10">
    <source>
        <dbReference type="EMBL" id="HDR46574.1"/>
    </source>
</evidence>
<feature type="compositionally biased region" description="Polar residues" evidence="7">
    <location>
        <begin position="1"/>
        <end position="11"/>
    </location>
</feature>
<feature type="active site" evidence="6">
    <location>
        <position position="40"/>
    </location>
</feature>
<dbReference type="PROSITE" id="PS50122">
    <property type="entry name" value="CHEB"/>
    <property type="match status" value="1"/>
</dbReference>
<accession>A0A831LGW8</accession>
<dbReference type="Proteomes" id="UP000886162">
    <property type="component" value="Unassembled WGS sequence"/>
</dbReference>
<dbReference type="Gene3D" id="3.40.50.180">
    <property type="entry name" value="Methylesterase CheB, C-terminal domain"/>
    <property type="match status" value="1"/>
</dbReference>
<dbReference type="InterPro" id="IPR000673">
    <property type="entry name" value="Sig_transdc_resp-reg_Me-estase"/>
</dbReference>
<dbReference type="PROSITE" id="PS50123">
    <property type="entry name" value="CHER"/>
    <property type="match status" value="1"/>
</dbReference>
<evidence type="ECO:0000256" key="2">
    <source>
        <dbReference type="ARBA" id="ARBA00012534"/>
    </source>
</evidence>
<feature type="region of interest" description="Disordered" evidence="7">
    <location>
        <begin position="1"/>
        <end position="22"/>
    </location>
</feature>
<keyword evidence="3" id="KW-0489">Methyltransferase</keyword>
<dbReference type="InterPro" id="IPR000780">
    <property type="entry name" value="CheR_MeTrfase"/>
</dbReference>
<feature type="compositionally biased region" description="Polar residues" evidence="7">
    <location>
        <begin position="700"/>
        <end position="716"/>
    </location>
</feature>
<dbReference type="GO" id="GO:0008983">
    <property type="term" value="F:protein-glutamate O-methyltransferase activity"/>
    <property type="evidence" value="ECO:0007669"/>
    <property type="project" value="UniProtKB-EC"/>
</dbReference>
<dbReference type="CDD" id="cd02440">
    <property type="entry name" value="AdoMet_MTases"/>
    <property type="match status" value="1"/>
</dbReference>
<dbReference type="Pfam" id="PF03705">
    <property type="entry name" value="CheR_N"/>
    <property type="match status" value="1"/>
</dbReference>